<gene>
    <name evidence="15" type="ORF">EPUS_00249</name>
</gene>
<dbReference type="PANTHER" id="PTHR43394">
    <property type="entry name" value="ATP-DEPENDENT PERMEASE MDL1, MITOCHONDRIAL"/>
    <property type="match status" value="1"/>
</dbReference>
<feature type="domain" description="ABC transporter" evidence="13">
    <location>
        <begin position="472"/>
        <end position="717"/>
    </location>
</feature>
<dbReference type="InterPro" id="IPR036640">
    <property type="entry name" value="ABC1_TM_sf"/>
</dbReference>
<dbReference type="SMART" id="SM00382">
    <property type="entry name" value="AAA"/>
    <property type="match status" value="2"/>
</dbReference>
<feature type="transmembrane region" description="Helical" evidence="12">
    <location>
        <begin position="1035"/>
        <end position="1055"/>
    </location>
</feature>
<reference evidence="16" key="1">
    <citation type="journal article" date="2014" name="BMC Genomics">
        <title>Genome characteristics reveal the impact of lichenization on lichen-forming fungus Endocarpon pusillum Hedwig (Verrucariales, Ascomycota).</title>
        <authorList>
            <person name="Wang Y.-Y."/>
            <person name="Liu B."/>
            <person name="Zhang X.-Y."/>
            <person name="Zhou Q.-M."/>
            <person name="Zhang T."/>
            <person name="Li H."/>
            <person name="Yu Y.-F."/>
            <person name="Zhang X.-L."/>
            <person name="Hao X.-Y."/>
            <person name="Wang M."/>
            <person name="Wang L."/>
            <person name="Wei J.-C."/>
        </authorList>
    </citation>
    <scope>NUCLEOTIDE SEQUENCE [LARGE SCALE GENOMIC DNA]</scope>
    <source>
        <strain evidence="16">Z07020 / HMAS-L-300199</strain>
    </source>
</reference>
<dbReference type="GO" id="GO:0090374">
    <property type="term" value="P:oligopeptide export from mitochondrion"/>
    <property type="evidence" value="ECO:0007669"/>
    <property type="project" value="TreeGrafter"/>
</dbReference>
<feature type="transmembrane region" description="Helical" evidence="12">
    <location>
        <begin position="803"/>
        <end position="828"/>
    </location>
</feature>
<keyword evidence="7 12" id="KW-1133">Transmembrane helix</keyword>
<dbReference type="CDD" id="cd03249">
    <property type="entry name" value="ABC_MTABC3_MDL1_MDL2"/>
    <property type="match status" value="2"/>
</dbReference>
<feature type="transmembrane region" description="Helical" evidence="12">
    <location>
        <begin position="294"/>
        <end position="317"/>
    </location>
</feature>
<dbReference type="FunFam" id="1.20.1560.10:FF:000009">
    <property type="entry name" value="ABC transporter B family member 1"/>
    <property type="match status" value="1"/>
</dbReference>
<keyword evidence="6" id="KW-0067">ATP-binding</keyword>
<dbReference type="FunFam" id="3.40.50.300:FF:000913">
    <property type="entry name" value="ABC multidrug transporter SitT"/>
    <property type="match status" value="1"/>
</dbReference>
<evidence type="ECO:0000313" key="16">
    <source>
        <dbReference type="Proteomes" id="UP000019373"/>
    </source>
</evidence>
<dbReference type="eggNOG" id="KOG0055">
    <property type="taxonomic scope" value="Eukaryota"/>
</dbReference>
<dbReference type="PROSITE" id="PS50893">
    <property type="entry name" value="ABC_TRANSPORTER_2"/>
    <property type="match status" value="2"/>
</dbReference>
<feature type="transmembrane region" description="Helical" evidence="12">
    <location>
        <begin position="144"/>
        <end position="174"/>
    </location>
</feature>
<evidence type="ECO:0000256" key="2">
    <source>
        <dbReference type="ARBA" id="ARBA00007577"/>
    </source>
</evidence>
<dbReference type="PROSITE" id="PS00211">
    <property type="entry name" value="ABC_TRANSPORTER_1"/>
    <property type="match status" value="2"/>
</dbReference>
<keyword evidence="4 12" id="KW-0812">Transmembrane</keyword>
<evidence type="ECO:0000256" key="11">
    <source>
        <dbReference type="SAM" id="MobiDB-lite"/>
    </source>
</evidence>
<dbReference type="GO" id="GO:0005886">
    <property type="term" value="C:plasma membrane"/>
    <property type="evidence" value="ECO:0007669"/>
    <property type="project" value="UniProtKB-SubCell"/>
</dbReference>
<sequence length="1376" mass="150631">MRYSLLESFSPPTLYPKEDLPSVEMNNAVGADLPAGTRAVEENIEEDQLRAAERAGMTEIARAESGKEQGHTSSSSSSQSVSEDDHVKKLDSKIVKIRDALEGDAAFAHLPEHERAILKRQLDTPDVKVSFITLFRYASMWDIIIFYVAALCSIAAGAALPLMTVVFGNLSGVFQQIFLGTMSREEFDSTLVEYVLYFVYLAIGEFFTTYIGTVGSIYVGEHVTAKLREEYLKAILRQNIAFFDKLGAGEVTTRITADTNLVQDAISEKISLTIAGVSTFVTAFVIGFIQSWKLTLICASTVVAITLTMGIGSKFLIAWGRKSLASYALGGSVAEEVLGSIRNATAFGTQDKLALKYDKHLIEAQKWGWRVKGALGVMIGFMFLFLYWNYGLAFWQGSRFLVSGEVDLAAILIIVLAIIIGAFSLGNIAPNGQAFTSGISAGAKIYSTIDRRSPLDPSSETGEILDSVEGSVELRDVKLIYPSRPEVVVMSNVNLLIPGGKTTALVGASGSGKSTIVSLVERFYDPVGGGVYLDGVNIENLNLRWLRQQISLVQQEPVLFSTTIRDNIGHGLIGSRFENESREQQAERILNAAKQANAHDFITNLPEGYETNVGERGFLLSGGQKQRIAIARAIVSDPKILLLDEATSALDTKSEGVVQAALDAASQGRTTIVVAHRLSTIKTADNIVVMSEGRIIEQGTHDDLLERESAYYNLVNAQKIGDRNQQDAEDDEKAALIEEELTRIHTSRKASVAPEDEKLALGRTNTSKSISSQVLEKRGSDKGKHYSLLELIRFIASFNRKEWYYMGLGLFFSIISGGGQPTQGVFFAKSIVALTQPLEFRDRLRSEINFWALMYLMLGLVNLLAMVILGVSFAFCSERLIRRARDVAFRAMLRQDISFFDKEENSSGKLSAFLSTEATHLAAISGATLGTILTCITTLVSACAISLAIGWKLSLVCISTIPVLLGCGFFRFWMLARFQGRSKRAYESSASYACENTNAIRTVASLTREQDVYNHYHSQLALQGKKSLISVTKSSLLYASSQSLVLLCTALGFWYGGTLIGSGEYSLFQFFICFSEIIFGAQSAGTIFSFAGDMSKAKNAANELRTLVDLKPSIDHWSTDGEQVTHVDGTIEFRDVHFRYPTRAEVPVLRGLNITVRPGQYVALVGASGCGKSTTIALMERFYDPLAGGVYVDGREISSLNLTQYRSFLALVSQEPTLYQGTIKDNILLGANRDDTPDEQIIQACKDANIYDFIMSLPDGFETEVGSKAALLSGGQKQRLAIARALLRDPRILLLDEATSALDSESEKVVQAALDAAARGRTTIAVAHRLSTIQKADVIYVIDRGVVVESGTHAELMALRGRYRELVQLQSLEKKH</sequence>
<organism evidence="15 16">
    <name type="scientific">Endocarpon pusillum (strain Z07020 / HMAS-L-300199)</name>
    <name type="common">Lichen-forming fungus</name>
    <dbReference type="NCBI Taxonomy" id="1263415"/>
    <lineage>
        <taxon>Eukaryota</taxon>
        <taxon>Fungi</taxon>
        <taxon>Dikarya</taxon>
        <taxon>Ascomycota</taxon>
        <taxon>Pezizomycotina</taxon>
        <taxon>Eurotiomycetes</taxon>
        <taxon>Chaetothyriomycetidae</taxon>
        <taxon>Verrucariales</taxon>
        <taxon>Verrucariaceae</taxon>
        <taxon>Endocarpon</taxon>
    </lineage>
</organism>
<evidence type="ECO:0000256" key="4">
    <source>
        <dbReference type="ARBA" id="ARBA00022692"/>
    </source>
</evidence>
<feature type="domain" description="ABC transporter" evidence="13">
    <location>
        <begin position="1131"/>
        <end position="1369"/>
    </location>
</feature>
<dbReference type="InterPro" id="IPR011527">
    <property type="entry name" value="ABC1_TM_dom"/>
</dbReference>
<dbReference type="PROSITE" id="PS50929">
    <property type="entry name" value="ABC_TM1F"/>
    <property type="match status" value="2"/>
</dbReference>
<dbReference type="GO" id="GO:0016887">
    <property type="term" value="F:ATP hydrolysis activity"/>
    <property type="evidence" value="ECO:0007669"/>
    <property type="project" value="InterPro"/>
</dbReference>
<evidence type="ECO:0000256" key="7">
    <source>
        <dbReference type="ARBA" id="ARBA00022989"/>
    </source>
</evidence>
<keyword evidence="16" id="KW-1185">Reference proteome</keyword>
<dbReference type="FunFam" id="1.20.1560.10:FF:000102">
    <property type="entry name" value="ABC multidrug transporter Mdr1"/>
    <property type="match status" value="1"/>
</dbReference>
<evidence type="ECO:0000313" key="15">
    <source>
        <dbReference type="EMBL" id="ERF70062.1"/>
    </source>
</evidence>
<name>U1FYR3_ENDPU</name>
<keyword evidence="5" id="KW-0547">Nucleotide-binding</keyword>
<feature type="region of interest" description="Disordered" evidence="11">
    <location>
        <begin position="63"/>
        <end position="87"/>
    </location>
</feature>
<dbReference type="Proteomes" id="UP000019373">
    <property type="component" value="Unassembled WGS sequence"/>
</dbReference>
<evidence type="ECO:0000256" key="9">
    <source>
        <dbReference type="ARBA" id="ARBA00023180"/>
    </source>
</evidence>
<feature type="transmembrane region" description="Helical" evidence="12">
    <location>
        <begin position="921"/>
        <end position="947"/>
    </location>
</feature>
<dbReference type="InterPro" id="IPR027417">
    <property type="entry name" value="P-loop_NTPase"/>
</dbReference>
<keyword evidence="3" id="KW-0813">Transport</keyword>
<dbReference type="SUPFAM" id="SSF52540">
    <property type="entry name" value="P-loop containing nucleoside triphosphate hydrolases"/>
    <property type="match status" value="2"/>
</dbReference>
<keyword evidence="9" id="KW-0325">Glycoprotein</keyword>
<dbReference type="GO" id="GO:0005743">
    <property type="term" value="C:mitochondrial inner membrane"/>
    <property type="evidence" value="ECO:0007669"/>
    <property type="project" value="TreeGrafter"/>
</dbReference>
<dbReference type="CDD" id="cd18578">
    <property type="entry name" value="ABC_6TM_Pgp_ABCB1_D2_like"/>
    <property type="match status" value="1"/>
</dbReference>
<dbReference type="InterPro" id="IPR017871">
    <property type="entry name" value="ABC_transporter-like_CS"/>
</dbReference>
<feature type="transmembrane region" description="Helical" evidence="12">
    <location>
        <begin position="270"/>
        <end position="288"/>
    </location>
</feature>
<keyword evidence="8 12" id="KW-0472">Membrane</keyword>
<evidence type="ECO:0000256" key="1">
    <source>
        <dbReference type="ARBA" id="ARBA00004651"/>
    </source>
</evidence>
<evidence type="ECO:0000256" key="12">
    <source>
        <dbReference type="SAM" id="Phobius"/>
    </source>
</evidence>
<dbReference type="OMA" id="GFGQEEQ"/>
<comment type="similarity">
    <text evidence="2">Belongs to the ABC transporter superfamily. ABCB family. Multidrug resistance exporter (TC 3.A.1.201) subfamily.</text>
</comment>
<dbReference type="InterPro" id="IPR003593">
    <property type="entry name" value="AAA+_ATPase"/>
</dbReference>
<comment type="subcellular location">
    <subcellularLocation>
        <location evidence="1">Cell membrane</location>
        <topology evidence="1">Multi-pass membrane protein</topology>
    </subcellularLocation>
</comment>
<feature type="region of interest" description="Disordered" evidence="11">
    <location>
        <begin position="1"/>
        <end position="21"/>
    </location>
</feature>
<dbReference type="GO" id="GO:0015421">
    <property type="term" value="F:ABC-type oligopeptide transporter activity"/>
    <property type="evidence" value="ECO:0007669"/>
    <property type="project" value="TreeGrafter"/>
</dbReference>
<dbReference type="HOGENOM" id="CLU_000604_17_2_1"/>
<dbReference type="CDD" id="cd18577">
    <property type="entry name" value="ABC_6TM_Pgp_ABCB1_D1_like"/>
    <property type="match status" value="1"/>
</dbReference>
<dbReference type="GeneID" id="19235312"/>
<proteinExistence type="inferred from homology"/>
<evidence type="ECO:0000259" key="13">
    <source>
        <dbReference type="PROSITE" id="PS50893"/>
    </source>
</evidence>
<feature type="transmembrane region" description="Helical" evidence="12">
    <location>
        <begin position="369"/>
        <end position="388"/>
    </location>
</feature>
<evidence type="ECO:0000259" key="14">
    <source>
        <dbReference type="PROSITE" id="PS50929"/>
    </source>
</evidence>
<feature type="transmembrane region" description="Helical" evidence="12">
    <location>
        <begin position="848"/>
        <end position="875"/>
    </location>
</feature>
<evidence type="ECO:0000256" key="3">
    <source>
        <dbReference type="ARBA" id="ARBA00022448"/>
    </source>
</evidence>
<dbReference type="InterPro" id="IPR003439">
    <property type="entry name" value="ABC_transporter-like_ATP-bd"/>
</dbReference>
<feature type="domain" description="ABC transmembrane type-1" evidence="14">
    <location>
        <begin position="148"/>
        <end position="437"/>
    </location>
</feature>
<dbReference type="InterPro" id="IPR039421">
    <property type="entry name" value="Type_1_exporter"/>
</dbReference>
<dbReference type="Gene3D" id="3.40.50.300">
    <property type="entry name" value="P-loop containing nucleotide triphosphate hydrolases"/>
    <property type="match status" value="2"/>
</dbReference>
<dbReference type="EMBL" id="KE721353">
    <property type="protein sequence ID" value="ERF70062.1"/>
    <property type="molecule type" value="Genomic_DNA"/>
</dbReference>
<dbReference type="SUPFAM" id="SSF90123">
    <property type="entry name" value="ABC transporter transmembrane region"/>
    <property type="match status" value="2"/>
</dbReference>
<feature type="transmembrane region" description="Helical" evidence="12">
    <location>
        <begin position="194"/>
        <end position="219"/>
    </location>
</feature>
<dbReference type="FunFam" id="3.40.50.300:FF:000251">
    <property type="entry name" value="ABC transporter B family member 19"/>
    <property type="match status" value="1"/>
</dbReference>
<feature type="transmembrane region" description="Helical" evidence="12">
    <location>
        <begin position="1067"/>
        <end position="1091"/>
    </location>
</feature>
<evidence type="ECO:0000256" key="8">
    <source>
        <dbReference type="ARBA" id="ARBA00023136"/>
    </source>
</evidence>
<accession>U1FYR3</accession>
<dbReference type="RefSeq" id="XP_007804097.1">
    <property type="nucleotide sequence ID" value="XM_007805906.1"/>
</dbReference>
<evidence type="ECO:0000256" key="6">
    <source>
        <dbReference type="ARBA" id="ARBA00022840"/>
    </source>
</evidence>
<dbReference type="Gene3D" id="1.20.1560.10">
    <property type="entry name" value="ABC transporter type 1, transmembrane domain"/>
    <property type="match status" value="2"/>
</dbReference>
<feature type="domain" description="ABC transmembrane type-1" evidence="14">
    <location>
        <begin position="808"/>
        <end position="1096"/>
    </location>
</feature>
<dbReference type="OrthoDB" id="6500128at2759"/>
<evidence type="ECO:0000256" key="5">
    <source>
        <dbReference type="ARBA" id="ARBA00022741"/>
    </source>
</evidence>
<dbReference type="Pfam" id="PF00664">
    <property type="entry name" value="ABC_membrane"/>
    <property type="match status" value="2"/>
</dbReference>
<protein>
    <recommendedName>
        <fullName evidence="10">ABC multidrug transporter MDR2</fullName>
    </recommendedName>
</protein>
<feature type="transmembrane region" description="Helical" evidence="12">
    <location>
        <begin position="408"/>
        <end position="429"/>
    </location>
</feature>
<dbReference type="Pfam" id="PF00005">
    <property type="entry name" value="ABC_tran"/>
    <property type="match status" value="2"/>
</dbReference>
<evidence type="ECO:0000256" key="10">
    <source>
        <dbReference type="ARBA" id="ARBA00049740"/>
    </source>
</evidence>
<dbReference type="PANTHER" id="PTHR43394:SF1">
    <property type="entry name" value="ATP-BINDING CASSETTE SUB-FAMILY B MEMBER 10, MITOCHONDRIAL"/>
    <property type="match status" value="1"/>
</dbReference>
<dbReference type="GO" id="GO:0005524">
    <property type="term" value="F:ATP binding"/>
    <property type="evidence" value="ECO:0007669"/>
    <property type="project" value="UniProtKB-KW"/>
</dbReference>
<feature type="transmembrane region" description="Helical" evidence="12">
    <location>
        <begin position="953"/>
        <end position="974"/>
    </location>
</feature>